<evidence type="ECO:0000313" key="10">
    <source>
        <dbReference type="Proteomes" id="UP000824142"/>
    </source>
</evidence>
<protein>
    <recommendedName>
        <fullName evidence="7">Protein CyaE</fullName>
    </recommendedName>
</protein>
<name>A0A9D1MRI2_9PROT</name>
<dbReference type="Pfam" id="PF02321">
    <property type="entry name" value="OEP"/>
    <property type="match status" value="2"/>
</dbReference>
<accession>A0A9D1MRI2</accession>
<keyword evidence="8" id="KW-0732">Signal</keyword>
<dbReference type="InterPro" id="IPR003423">
    <property type="entry name" value="OMP_efflux"/>
</dbReference>
<dbReference type="PIRSF" id="PIRSF001892">
    <property type="entry name" value="CyaE"/>
    <property type="match status" value="1"/>
</dbReference>
<reference evidence="9" key="2">
    <citation type="journal article" date="2021" name="PeerJ">
        <title>Extensive microbial diversity within the chicken gut microbiome revealed by metagenomics and culture.</title>
        <authorList>
            <person name="Gilroy R."/>
            <person name="Ravi A."/>
            <person name="Getino M."/>
            <person name="Pursley I."/>
            <person name="Horton D.L."/>
            <person name="Alikhan N.F."/>
            <person name="Baker D."/>
            <person name="Gharbi K."/>
            <person name="Hall N."/>
            <person name="Watson M."/>
            <person name="Adriaenssens E.M."/>
            <person name="Foster-Nyarko E."/>
            <person name="Jarju S."/>
            <person name="Secka A."/>
            <person name="Antonio M."/>
            <person name="Oren A."/>
            <person name="Chaudhuri R.R."/>
            <person name="La Ragione R."/>
            <person name="Hildebrand F."/>
            <person name="Pallen M.J."/>
        </authorList>
    </citation>
    <scope>NUCLEOTIDE SEQUENCE</scope>
    <source>
        <strain evidence="9">CHK136-897</strain>
    </source>
</reference>
<dbReference type="SUPFAM" id="SSF56954">
    <property type="entry name" value="Outer membrane efflux proteins (OEP)"/>
    <property type="match status" value="1"/>
</dbReference>
<dbReference type="GO" id="GO:0015562">
    <property type="term" value="F:efflux transmembrane transporter activity"/>
    <property type="evidence" value="ECO:0007669"/>
    <property type="project" value="InterPro"/>
</dbReference>
<comment type="similarity">
    <text evidence="1 7">Belongs to the outer membrane factor (OMF) (TC 1.B.17) family.</text>
</comment>
<dbReference type="EMBL" id="DVNO01000004">
    <property type="protein sequence ID" value="HIU65117.1"/>
    <property type="molecule type" value="Genomic_DNA"/>
</dbReference>
<proteinExistence type="inferred from homology"/>
<evidence type="ECO:0000256" key="4">
    <source>
        <dbReference type="ARBA" id="ARBA00022692"/>
    </source>
</evidence>
<keyword evidence="6 7" id="KW-0998">Cell outer membrane</keyword>
<evidence type="ECO:0000313" key="9">
    <source>
        <dbReference type="EMBL" id="HIU65117.1"/>
    </source>
</evidence>
<keyword evidence="3" id="KW-1134">Transmembrane beta strand</keyword>
<sequence length="442" mass="48342">MKKLLAILCLLPTSVLAATDSCRTLESVPEGELTLQQVIELGLCRNPETASAYLSLEAAHFNKNAGYGQYLPSVSVSGSASLPYRNQEWSDWSYGASISASYLIFDFGKRLSDVNQLIDTWRATGFDYSESVQNYVYSIIGAYYALLNADADVLTAQAVKDVSQTAKDTADTKFKAGAVAKADVLKADVTLSSSILDLERAKNNREIAKGNLLAKLSFPSEQEIKIADMPSDFGTEEENKNIDELISEAREKRPDLLRATANKDAAWHRRNSAFLSNLPSISASGSLSWNNIPSDVFNAGQDEWSGSIGIRASMPIFAGFSNMYNVRAAQANYERAKEQERLTVDNAMLDVFTAYQNYKTAQMVLKQTDVLLASAKESERVTAGMYKVGKATMLDWQTALADLADAHKQNNAAKYDLFTKRAALALAIGDIKEGLMGGETDE</sequence>
<keyword evidence="7" id="KW-0204">Cytolysis</keyword>
<keyword evidence="2 7" id="KW-0813">Transport</keyword>
<gene>
    <name evidence="9" type="ORF">IAC63_00550</name>
</gene>
<feature type="signal peptide" evidence="8">
    <location>
        <begin position="1"/>
        <end position="17"/>
    </location>
</feature>
<comment type="function">
    <text evidence="7">CyaE is necessary for transport of calmodulin-sensitive adenylate cyclase-hemolysin (cyclolysin).</text>
</comment>
<evidence type="ECO:0000256" key="5">
    <source>
        <dbReference type="ARBA" id="ARBA00023136"/>
    </source>
</evidence>
<evidence type="ECO:0000256" key="2">
    <source>
        <dbReference type="ARBA" id="ARBA00022448"/>
    </source>
</evidence>
<comment type="subcellular location">
    <subcellularLocation>
        <location evidence="7">Cell outer membrane</location>
        <topology evidence="7">Peripheral membrane protein</topology>
    </subcellularLocation>
</comment>
<dbReference type="Gene3D" id="1.20.1600.10">
    <property type="entry name" value="Outer membrane efflux proteins (OEP)"/>
    <property type="match status" value="1"/>
</dbReference>
<keyword evidence="7" id="KW-0354">Hemolysis</keyword>
<keyword evidence="4" id="KW-0812">Transmembrane</keyword>
<dbReference type="GO" id="GO:0031640">
    <property type="term" value="P:killing of cells of another organism"/>
    <property type="evidence" value="ECO:0007669"/>
    <property type="project" value="UniProtKB-KW"/>
</dbReference>
<reference evidence="9" key="1">
    <citation type="submission" date="2020-10" db="EMBL/GenBank/DDBJ databases">
        <authorList>
            <person name="Gilroy R."/>
        </authorList>
    </citation>
    <scope>NUCLEOTIDE SEQUENCE</scope>
    <source>
        <strain evidence="9">CHK136-897</strain>
    </source>
</reference>
<dbReference type="GO" id="GO:0009279">
    <property type="term" value="C:cell outer membrane"/>
    <property type="evidence" value="ECO:0007669"/>
    <property type="project" value="UniProtKB-SubCell"/>
</dbReference>
<dbReference type="GO" id="GO:0015288">
    <property type="term" value="F:porin activity"/>
    <property type="evidence" value="ECO:0007669"/>
    <property type="project" value="TreeGrafter"/>
</dbReference>
<keyword evidence="5 7" id="KW-0472">Membrane</keyword>
<comment type="caution">
    <text evidence="9">The sequence shown here is derived from an EMBL/GenBank/DDBJ whole genome shotgun (WGS) entry which is preliminary data.</text>
</comment>
<evidence type="ECO:0000256" key="1">
    <source>
        <dbReference type="ARBA" id="ARBA00007613"/>
    </source>
</evidence>
<dbReference type="InterPro" id="IPR051906">
    <property type="entry name" value="TolC-like"/>
</dbReference>
<dbReference type="PANTHER" id="PTHR30026:SF20">
    <property type="entry name" value="OUTER MEMBRANE PROTEIN TOLC"/>
    <property type="match status" value="1"/>
</dbReference>
<evidence type="ECO:0000256" key="8">
    <source>
        <dbReference type="SAM" id="SignalP"/>
    </source>
</evidence>
<evidence type="ECO:0000256" key="3">
    <source>
        <dbReference type="ARBA" id="ARBA00022452"/>
    </source>
</evidence>
<dbReference type="AlphaFoldDB" id="A0A9D1MRI2"/>
<evidence type="ECO:0000256" key="7">
    <source>
        <dbReference type="PIRNR" id="PIRNR001892"/>
    </source>
</evidence>
<dbReference type="Proteomes" id="UP000824142">
    <property type="component" value="Unassembled WGS sequence"/>
</dbReference>
<evidence type="ECO:0000256" key="6">
    <source>
        <dbReference type="ARBA" id="ARBA00023237"/>
    </source>
</evidence>
<feature type="chain" id="PRO_5038364041" description="Protein CyaE" evidence="8">
    <location>
        <begin position="18"/>
        <end position="442"/>
    </location>
</feature>
<organism evidence="9 10">
    <name type="scientific">Candidatus Enterousia avicola</name>
    <dbReference type="NCBI Taxonomy" id="2840787"/>
    <lineage>
        <taxon>Bacteria</taxon>
        <taxon>Pseudomonadati</taxon>
        <taxon>Pseudomonadota</taxon>
        <taxon>Alphaproteobacteria</taxon>
        <taxon>Candidatus Enterousia</taxon>
    </lineage>
</organism>
<dbReference type="InterPro" id="IPR028351">
    <property type="entry name" value="CyaE"/>
</dbReference>
<dbReference type="GO" id="GO:1990281">
    <property type="term" value="C:efflux pump complex"/>
    <property type="evidence" value="ECO:0007669"/>
    <property type="project" value="TreeGrafter"/>
</dbReference>
<dbReference type="PANTHER" id="PTHR30026">
    <property type="entry name" value="OUTER MEMBRANE PROTEIN TOLC"/>
    <property type="match status" value="1"/>
</dbReference>